<evidence type="ECO:0000256" key="11">
    <source>
        <dbReference type="ARBA" id="ARBA00022842"/>
    </source>
</evidence>
<feature type="binding site" evidence="17">
    <location>
        <position position="11"/>
    </location>
    <ligand>
        <name>Mg(2+)</name>
        <dbReference type="ChEBI" id="CHEBI:18420"/>
    </ligand>
</feature>
<evidence type="ECO:0000256" key="4">
    <source>
        <dbReference type="ARBA" id="ARBA00004496"/>
    </source>
</evidence>
<evidence type="ECO:0000256" key="15">
    <source>
        <dbReference type="PIRSR" id="PIRSR004682-1"/>
    </source>
</evidence>
<evidence type="ECO:0000256" key="7">
    <source>
        <dbReference type="ARBA" id="ARBA00022490"/>
    </source>
</evidence>
<evidence type="ECO:0000256" key="1">
    <source>
        <dbReference type="ARBA" id="ARBA00001226"/>
    </source>
</evidence>
<evidence type="ECO:0000256" key="8">
    <source>
        <dbReference type="ARBA" id="ARBA00022723"/>
    </source>
</evidence>
<keyword evidence="11 17" id="KW-0460">Magnesium</keyword>
<feature type="binding site" evidence="17">
    <location>
        <position position="93"/>
    </location>
    <ligand>
        <name>Zn(2+)</name>
        <dbReference type="ChEBI" id="CHEBI:29105"/>
    </ligand>
</feature>
<evidence type="ECO:0000256" key="6">
    <source>
        <dbReference type="ARBA" id="ARBA00011245"/>
    </source>
</evidence>
<evidence type="ECO:0000256" key="12">
    <source>
        <dbReference type="ARBA" id="ARBA00023277"/>
    </source>
</evidence>
<dbReference type="FunFam" id="3.40.50.1000:FF:000168">
    <property type="entry name" value="D,D-heptose 1,7-bisphosphate phosphatase"/>
    <property type="match status" value="1"/>
</dbReference>
<keyword evidence="10 17" id="KW-0862">Zinc</keyword>
<comment type="cofactor">
    <cofactor evidence="3 17">
        <name>Zn(2+)</name>
        <dbReference type="ChEBI" id="CHEBI:29105"/>
    </cofactor>
</comment>
<dbReference type="InterPro" id="IPR004446">
    <property type="entry name" value="Heptose_bisP_phosphatase"/>
</dbReference>
<dbReference type="EC" id="3.1.3.-" evidence="14"/>
<keyword evidence="9 14" id="KW-0378">Hydrolase</keyword>
<comment type="cofactor">
    <cofactor evidence="2 17">
        <name>Mg(2+)</name>
        <dbReference type="ChEBI" id="CHEBI:18420"/>
    </cofactor>
</comment>
<keyword evidence="12 14" id="KW-0119">Carbohydrate metabolism</keyword>
<sequence length="185" mass="20142">MTERLIILDRDGVINEDSDEYIKTLDEWIPIPGSLEAIGKLSSAGWEVVVATNQSGIGRGLYSVETMHAMHRRLIELIAPFGGQIAGVYYCPHTPDQKCDCRKPKDGMFREIAARYGRERLDGVPMVGDSLRDLQAGMPLGCQPYLVLTGKGAVTFLKGAHDGSELPPGTRVRVSLAAVAQELCS</sequence>
<dbReference type="GO" id="GO:0034200">
    <property type="term" value="F:D-glycero-beta-D-manno-heptose 1,7-bisphosphate 7-phosphatase activity"/>
    <property type="evidence" value="ECO:0007669"/>
    <property type="project" value="UniProtKB-EC"/>
</dbReference>
<dbReference type="RefSeq" id="WP_028313122.1">
    <property type="nucleotide sequence ID" value="NZ_KI519500.1"/>
</dbReference>
<dbReference type="InterPro" id="IPR023214">
    <property type="entry name" value="HAD_sf"/>
</dbReference>
<evidence type="ECO:0000256" key="14">
    <source>
        <dbReference type="PIRNR" id="PIRNR004682"/>
    </source>
</evidence>
<feature type="binding site" evidence="17">
    <location>
        <position position="101"/>
    </location>
    <ligand>
        <name>Zn(2+)</name>
        <dbReference type="ChEBI" id="CHEBI:29105"/>
    </ligand>
</feature>
<feature type="site" description="Stabilizes the phosphoryl group" evidence="16">
    <location>
        <position position="52"/>
    </location>
</feature>
<comment type="subunit">
    <text evidence="6">Monomer.</text>
</comment>
<organism evidence="18 19">
    <name type="scientific">Derxia gummosa DSM 723</name>
    <dbReference type="NCBI Taxonomy" id="1121388"/>
    <lineage>
        <taxon>Bacteria</taxon>
        <taxon>Pseudomonadati</taxon>
        <taxon>Pseudomonadota</taxon>
        <taxon>Betaproteobacteria</taxon>
        <taxon>Burkholderiales</taxon>
        <taxon>Alcaligenaceae</taxon>
        <taxon>Derxia</taxon>
    </lineage>
</organism>
<evidence type="ECO:0000256" key="17">
    <source>
        <dbReference type="PIRSR" id="PIRSR004682-4"/>
    </source>
</evidence>
<dbReference type="GO" id="GO:0005737">
    <property type="term" value="C:cytoplasm"/>
    <property type="evidence" value="ECO:0007669"/>
    <property type="project" value="UniProtKB-SubCell"/>
</dbReference>
<dbReference type="PANTHER" id="PTHR42891">
    <property type="entry name" value="D-GLYCERO-BETA-D-MANNO-HEPTOSE-1,7-BISPHOSPHATE 7-PHOSPHATASE"/>
    <property type="match status" value="1"/>
</dbReference>
<comment type="similarity">
    <text evidence="13 14">Belongs to the gmhB family.</text>
</comment>
<evidence type="ECO:0000256" key="3">
    <source>
        <dbReference type="ARBA" id="ARBA00001947"/>
    </source>
</evidence>
<feature type="binding site" evidence="17">
    <location>
        <position position="91"/>
    </location>
    <ligand>
        <name>Zn(2+)</name>
        <dbReference type="ChEBI" id="CHEBI:29105"/>
    </ligand>
</feature>
<dbReference type="CDD" id="cd07503">
    <property type="entry name" value="HAD_HisB-N"/>
    <property type="match status" value="1"/>
</dbReference>
<dbReference type="AlphaFoldDB" id="A0A8B6X761"/>
<evidence type="ECO:0000313" key="18">
    <source>
        <dbReference type="Proteomes" id="UP000675920"/>
    </source>
</evidence>
<dbReference type="OrthoDB" id="9781367at2"/>
<accession>A0A8B6X761</accession>
<dbReference type="GO" id="GO:0046872">
    <property type="term" value="F:metal ion binding"/>
    <property type="evidence" value="ECO:0007669"/>
    <property type="project" value="UniProtKB-KW"/>
</dbReference>
<dbReference type="NCBIfam" id="TIGR01662">
    <property type="entry name" value="HAD-SF-IIIA"/>
    <property type="match status" value="1"/>
</dbReference>
<evidence type="ECO:0000256" key="16">
    <source>
        <dbReference type="PIRSR" id="PIRSR004682-3"/>
    </source>
</evidence>
<comment type="subcellular location">
    <subcellularLocation>
        <location evidence="4 14">Cytoplasm</location>
    </subcellularLocation>
</comment>
<evidence type="ECO:0000256" key="10">
    <source>
        <dbReference type="ARBA" id="ARBA00022833"/>
    </source>
</evidence>
<dbReference type="PANTHER" id="PTHR42891:SF1">
    <property type="entry name" value="D-GLYCERO-BETA-D-MANNO-HEPTOSE-1,7-BISPHOSPHATE 7-PHOSPHATASE"/>
    <property type="match status" value="1"/>
</dbReference>
<dbReference type="NCBIfam" id="TIGR01656">
    <property type="entry name" value="Histidinol-ppas"/>
    <property type="match status" value="1"/>
</dbReference>
<evidence type="ECO:0000256" key="13">
    <source>
        <dbReference type="ARBA" id="ARBA00061616"/>
    </source>
</evidence>
<feature type="site" description="Stabilizes the phosphoryl group" evidence="16">
    <location>
        <position position="103"/>
    </location>
</feature>
<evidence type="ECO:0000256" key="5">
    <source>
        <dbReference type="ARBA" id="ARBA00004708"/>
    </source>
</evidence>
<dbReference type="PIRSF" id="PIRSF004682">
    <property type="entry name" value="GmhB"/>
    <property type="match status" value="1"/>
</dbReference>
<feature type="active site" description="Nucleophile" evidence="15">
    <location>
        <position position="9"/>
    </location>
</feature>
<dbReference type="NCBIfam" id="NF006506">
    <property type="entry name" value="PRK08942.1"/>
    <property type="match status" value="1"/>
</dbReference>
<keyword evidence="18" id="KW-1185">Reference proteome</keyword>
<evidence type="ECO:0000313" key="19">
    <source>
        <dbReference type="RefSeq" id="WP_028313122.1"/>
    </source>
</evidence>
<dbReference type="Pfam" id="PF13242">
    <property type="entry name" value="Hydrolase_like"/>
    <property type="match status" value="1"/>
</dbReference>
<dbReference type="InterPro" id="IPR006549">
    <property type="entry name" value="HAD-SF_hydro_IIIA"/>
</dbReference>
<feature type="active site" description="Nucleophile" evidence="15">
    <location>
        <position position="11"/>
    </location>
</feature>
<comment type="pathway">
    <text evidence="5">Nucleotide-sugar biosynthesis; ADP-L-glycero-beta-D-manno-heptose biosynthesis; ADP-L-glycero-beta-D-manno-heptose from D-glycero-beta-D-manno-heptose 7-phosphate: step 2/4.</text>
</comment>
<comment type="catalytic activity">
    <reaction evidence="1">
        <text>D-glycero-beta-D-manno-heptose 1,7-bisphosphate + H2O = D-glycero-beta-D-manno-heptose 1-phosphate + phosphate</text>
        <dbReference type="Rhea" id="RHEA:28518"/>
        <dbReference type="ChEBI" id="CHEBI:15377"/>
        <dbReference type="ChEBI" id="CHEBI:43474"/>
        <dbReference type="ChEBI" id="CHEBI:60208"/>
        <dbReference type="ChEBI" id="CHEBI:61593"/>
        <dbReference type="EC" id="3.1.3.82"/>
    </reaction>
</comment>
<feature type="binding site" evidence="17">
    <location>
        <position position="99"/>
    </location>
    <ligand>
        <name>Zn(2+)</name>
        <dbReference type="ChEBI" id="CHEBI:29105"/>
    </ligand>
</feature>
<protein>
    <recommendedName>
        <fullName evidence="14">D,D-heptose 1,7-bisphosphate phosphatase</fullName>
        <ecNumber evidence="14">3.1.3.-</ecNumber>
    </recommendedName>
</protein>
<keyword evidence="7 14" id="KW-0963">Cytoplasm</keyword>
<dbReference type="InterPro" id="IPR036412">
    <property type="entry name" value="HAD-like_sf"/>
</dbReference>
<evidence type="ECO:0000256" key="2">
    <source>
        <dbReference type="ARBA" id="ARBA00001946"/>
    </source>
</evidence>
<gene>
    <name evidence="19" type="primary">gmhB</name>
</gene>
<dbReference type="GO" id="GO:0005975">
    <property type="term" value="P:carbohydrate metabolic process"/>
    <property type="evidence" value="ECO:0007669"/>
    <property type="project" value="InterPro"/>
</dbReference>
<dbReference type="InterPro" id="IPR006543">
    <property type="entry name" value="Histidinol-phos"/>
</dbReference>
<feature type="binding site" evidence="17">
    <location>
        <position position="9"/>
    </location>
    <ligand>
        <name>Mg(2+)</name>
        <dbReference type="ChEBI" id="CHEBI:18420"/>
    </ligand>
</feature>
<feature type="site" description="Contributes to substrate recognition" evidence="16">
    <location>
        <position position="102"/>
    </location>
</feature>
<reference evidence="19" key="1">
    <citation type="submission" date="2025-08" db="UniProtKB">
        <authorList>
            <consortium name="RefSeq"/>
        </authorList>
    </citation>
    <scope>IDENTIFICATION</scope>
</reference>
<evidence type="ECO:0000256" key="9">
    <source>
        <dbReference type="ARBA" id="ARBA00022801"/>
    </source>
</evidence>
<name>A0A8B6X761_9BURK</name>
<dbReference type="Gene3D" id="3.40.50.1000">
    <property type="entry name" value="HAD superfamily/HAD-like"/>
    <property type="match status" value="1"/>
</dbReference>
<feature type="binding site" evidence="17">
    <location>
        <position position="129"/>
    </location>
    <ligand>
        <name>Mg(2+)</name>
        <dbReference type="ChEBI" id="CHEBI:18420"/>
    </ligand>
</feature>
<dbReference type="SUPFAM" id="SSF56784">
    <property type="entry name" value="HAD-like"/>
    <property type="match status" value="1"/>
</dbReference>
<dbReference type="Proteomes" id="UP000675920">
    <property type="component" value="Unplaced"/>
</dbReference>
<keyword evidence="8 17" id="KW-0479">Metal-binding</keyword>
<proteinExistence type="inferred from homology"/>